<dbReference type="KEGG" id="vg:26637049"/>
<dbReference type="Proteomes" id="UP000204254">
    <property type="component" value="Segment"/>
</dbReference>
<evidence type="ECO:0008006" key="3">
    <source>
        <dbReference type="Google" id="ProtNLM"/>
    </source>
</evidence>
<dbReference type="GeneID" id="26637049"/>
<gene>
    <name evidence="1" type="ORF">TRIPP_91</name>
</gene>
<keyword evidence="2" id="KW-1185">Reference proteome</keyword>
<sequence>MAFHFIALEGVGGRRIAWHYASEGKLDKETLKAFVAKTKGMTGGIHKIQTDSTSWQSIVDRDSYFDDVLVTRDADEFIRKCRLLDRLRYLQRWVDDMSGFTGFYIQRDLADAKREIREIEKELYHRGGVIRKEDGNHDV</sequence>
<proteinExistence type="predicted"/>
<evidence type="ECO:0000313" key="2">
    <source>
        <dbReference type="Proteomes" id="UP000204254"/>
    </source>
</evidence>
<dbReference type="EMBL" id="KT755656">
    <property type="protein sequence ID" value="ALH46464.1"/>
    <property type="molecule type" value="Genomic_DNA"/>
</dbReference>
<reference evidence="1 2" key="1">
    <citation type="journal article" date="2016" name="Genome Announc.">
        <title>Paenibacillus larvae Phage Tripp Genome Has 378-Base-Pair Terminal Repeats.</title>
        <authorList>
            <person name="Abraham J."/>
            <person name="Bousquet A.C."/>
            <person name="Bruff E."/>
            <person name="Carson N."/>
            <person name="Clark A."/>
            <person name="Connell A."/>
            <person name="Davis Z."/>
            <person name="Dums J."/>
            <person name="Everington C."/>
            <person name="Groth A."/>
            <person name="Hawes N."/>
            <person name="McArthur N."/>
            <person name="McKenney C."/>
            <person name="Oufkir A."/>
            <person name="Pearce B."/>
            <person name="Rampal S."/>
            <person name="Rozier H."/>
            <person name="Schaff J."/>
            <person name="Slehria T."/>
            <person name="Carson S."/>
            <person name="Miller E.S."/>
        </authorList>
    </citation>
    <scope>NUCLEOTIDE SEQUENCE [LARGE SCALE GENOMIC DNA]</scope>
</reference>
<evidence type="ECO:0000313" key="1">
    <source>
        <dbReference type="EMBL" id="ALH46464.1"/>
    </source>
</evidence>
<accession>A0A0N9SJZ8</accession>
<dbReference type="OrthoDB" id="11901at10239"/>
<name>A0A0N9SJZ8_9CAUD</name>
<organism evidence="1 2">
    <name type="scientific">Paenibacillus phage Tripp</name>
    <dbReference type="NCBI Taxonomy" id="1718161"/>
    <lineage>
        <taxon>Viruses</taxon>
        <taxon>Duplodnaviria</taxon>
        <taxon>Heunggongvirae</taxon>
        <taxon>Uroviricota</taxon>
        <taxon>Caudoviricetes</taxon>
        <taxon>Halcyonevirus</taxon>
        <taxon>Halcyonevirus tripp</taxon>
    </lineage>
</organism>
<dbReference type="RefSeq" id="YP_009210611.1">
    <property type="nucleotide sequence ID" value="NC_028930.1"/>
</dbReference>
<protein>
    <recommendedName>
        <fullName evidence="3">Phage-associated protein</fullName>
    </recommendedName>
</protein>